<dbReference type="RefSeq" id="WP_162239802.1">
    <property type="nucleotide sequence ID" value="NZ_JAPCKI010000017.1"/>
</dbReference>
<dbReference type="EMBL" id="JAPCKI010000017">
    <property type="protein sequence ID" value="MDD2180001.1"/>
    <property type="molecule type" value="Genomic_DNA"/>
</dbReference>
<dbReference type="InterPro" id="IPR041720">
    <property type="entry name" value="FbaB-like"/>
</dbReference>
<comment type="caution">
    <text evidence="1">The sequence shown here is derived from an EMBL/GenBank/DDBJ whole genome shotgun (WGS) entry which is preliminary data.</text>
</comment>
<evidence type="ECO:0000313" key="2">
    <source>
        <dbReference type="Proteomes" id="UP001148932"/>
    </source>
</evidence>
<proteinExistence type="predicted"/>
<dbReference type="Pfam" id="PF01791">
    <property type="entry name" value="DeoC"/>
    <property type="match status" value="1"/>
</dbReference>
<dbReference type="Gene3D" id="3.20.20.70">
    <property type="entry name" value="Aldolase class I"/>
    <property type="match status" value="1"/>
</dbReference>
<keyword evidence="2" id="KW-1185">Reference proteome</keyword>
<accession>A0ABT5S221</accession>
<evidence type="ECO:0000313" key="1">
    <source>
        <dbReference type="EMBL" id="MDD2180001.1"/>
    </source>
</evidence>
<dbReference type="InterPro" id="IPR050456">
    <property type="entry name" value="DeoC/FbaB_aldolase"/>
</dbReference>
<reference evidence="1" key="1">
    <citation type="submission" date="2022-10" db="EMBL/GenBank/DDBJ databases">
        <title>Description of microaerobic benzene degrading bacteria.</title>
        <authorList>
            <person name="Bedics A."/>
            <person name="Tancsics A."/>
            <person name="Banerjee S."/>
        </authorList>
    </citation>
    <scope>NUCLEOTIDE SEQUENCE</scope>
    <source>
        <strain evidence="1">D2M1</strain>
    </source>
</reference>
<name>A0ABT5S221_9BURK</name>
<dbReference type="InterPro" id="IPR013785">
    <property type="entry name" value="Aldolase_TIM"/>
</dbReference>
<dbReference type="PANTHER" id="PTHR47916:SF1">
    <property type="entry name" value="3-HYDROXY-5-PHOSPHONOOXYPENTANE-2,4-DIONE THIOLASE"/>
    <property type="match status" value="1"/>
</dbReference>
<dbReference type="CDD" id="cd00958">
    <property type="entry name" value="DhnA"/>
    <property type="match status" value="1"/>
</dbReference>
<sequence length="268" mass="27807">MASGRELRLNRLINPVSQKALLVPLDHGATVGPIEGISKIRRTIAGIGSSGANIQGIIVHRGVAHNSRSPVWDVPAPLILHLSASTSLARDSTHKVLVAQVEDALVMGADAVSIHVNLGSLAEVGMLRDMGSVASQCERWGVPLLAMVYTHGESASASSTARIAHAARLAAELGADLVKVNYPGSPEAMAEVVEGCFVPVLVAGGERATTEAQVLSVVDGALQGGASGLCMGRNIFQHADPGAFLARLSRHVHGFDAHRQAVSLAAVR</sequence>
<dbReference type="InterPro" id="IPR002915">
    <property type="entry name" value="DeoC/FbaB/LacD_aldolase"/>
</dbReference>
<gene>
    <name evidence="1" type="ORF">OIN59_21390</name>
</gene>
<protein>
    <submittedName>
        <fullName evidence="1">2-amino-3,7-dideoxy-D-threo-hept-6-ulosonate synthase</fullName>
    </submittedName>
</protein>
<dbReference type="SUPFAM" id="SSF51569">
    <property type="entry name" value="Aldolase"/>
    <property type="match status" value="1"/>
</dbReference>
<dbReference type="PIRSF" id="PIRSF038992">
    <property type="entry name" value="Aldolase_Ia"/>
    <property type="match status" value="1"/>
</dbReference>
<dbReference type="NCBIfam" id="NF005556">
    <property type="entry name" value="PRK07226.1"/>
    <property type="match status" value="1"/>
</dbReference>
<dbReference type="PANTHER" id="PTHR47916">
    <property type="entry name" value="FRUCTOSE-BISPHOSPHATE ALDOLASE CLASS 1"/>
    <property type="match status" value="1"/>
</dbReference>
<dbReference type="SMART" id="SM01133">
    <property type="entry name" value="DeoC"/>
    <property type="match status" value="1"/>
</dbReference>
<organism evidence="1 2">
    <name type="scientific">Acidovorax benzenivorans</name>
    <dbReference type="NCBI Taxonomy" id="2987520"/>
    <lineage>
        <taxon>Bacteria</taxon>
        <taxon>Pseudomonadati</taxon>
        <taxon>Pseudomonadota</taxon>
        <taxon>Betaproteobacteria</taxon>
        <taxon>Burkholderiales</taxon>
        <taxon>Comamonadaceae</taxon>
        <taxon>Acidovorax</taxon>
    </lineage>
</organism>
<dbReference type="Proteomes" id="UP001148932">
    <property type="component" value="Unassembled WGS sequence"/>
</dbReference>